<reference evidence="4 5" key="1">
    <citation type="submission" date="2018-11" db="EMBL/GenBank/DDBJ databases">
        <title>Arenibacter aquaticus sp.nov., a marine bacterium isolated from surface seawater in the South China Sea.</title>
        <authorList>
            <person name="Guo J."/>
            <person name="Sun J."/>
        </authorList>
    </citation>
    <scope>NUCLEOTIDE SEQUENCE [LARGE SCALE GENOMIC DNA]</scope>
    <source>
        <strain evidence="4 5">GUO666</strain>
    </source>
</reference>
<dbReference type="InterPro" id="IPR008979">
    <property type="entry name" value="Galactose-bd-like_sf"/>
</dbReference>
<feature type="domain" description="DUF5126" evidence="3">
    <location>
        <begin position="122"/>
        <end position="229"/>
    </location>
</feature>
<name>A0A3S0IKR2_9FLAO</name>
<evidence type="ECO:0000313" key="4">
    <source>
        <dbReference type="EMBL" id="RTE52374.1"/>
    </source>
</evidence>
<keyword evidence="5" id="KW-1185">Reference proteome</keyword>
<evidence type="ECO:0000259" key="1">
    <source>
        <dbReference type="Pfam" id="PF16323"/>
    </source>
</evidence>
<dbReference type="OrthoDB" id="1312186at2"/>
<evidence type="ECO:0000313" key="5">
    <source>
        <dbReference type="Proteomes" id="UP000267585"/>
    </source>
</evidence>
<dbReference type="Pfam" id="PF16323">
    <property type="entry name" value="DUF4959"/>
    <property type="match status" value="1"/>
</dbReference>
<dbReference type="EMBL" id="RQPJ01000021">
    <property type="protein sequence ID" value="RTE52374.1"/>
    <property type="molecule type" value="Genomic_DNA"/>
</dbReference>
<gene>
    <name evidence="4" type="ORF">EHW67_19550</name>
</gene>
<dbReference type="SUPFAM" id="SSF49785">
    <property type="entry name" value="Galactose-binding domain-like"/>
    <property type="match status" value="1"/>
</dbReference>
<dbReference type="Proteomes" id="UP000267585">
    <property type="component" value="Unassembled WGS sequence"/>
</dbReference>
<feature type="domain" description="DUF5000" evidence="2">
    <location>
        <begin position="253"/>
        <end position="393"/>
    </location>
</feature>
<evidence type="ECO:0000259" key="3">
    <source>
        <dbReference type="Pfam" id="PF17166"/>
    </source>
</evidence>
<evidence type="ECO:0000259" key="2">
    <source>
        <dbReference type="Pfam" id="PF16391"/>
    </source>
</evidence>
<dbReference type="InterPro" id="IPR033431">
    <property type="entry name" value="DUF5126"/>
</dbReference>
<dbReference type="PROSITE" id="PS51257">
    <property type="entry name" value="PROKAR_LIPOPROTEIN"/>
    <property type="match status" value="1"/>
</dbReference>
<accession>A0A3S0IKR2</accession>
<dbReference type="RefSeq" id="WP_126164060.1">
    <property type="nucleotide sequence ID" value="NZ_RQPJ01000021.1"/>
</dbReference>
<sequence>MKKLFSLLAISLFVLTGCEEDYEHSPIAADSSAPKPIENLKYEPIHGGFNISYDIPDDKDILYVKASYINTKGEVSEVRASSYNNKIQILGFGDTSDRTIDIYVVDRSENISEAISFTAKPLESPVNVIKETMSITEDFGGAKFHWVNEEKVPIIIGLLAQEDDGSLVEVETVYTSQSETSNSLRGYDAVPQKFAAVIRDRYDNISDTIYPATEDKMLVPLFEERLDKTKFKKLILSNDTNWDAWEGDYTNFYDDNMETIVHTQGDHPMPQIYSIDLGVVVKLSRFTLHQRLSHGSAHAYTHGNPKKYTVYGAKELPEDNGTMEGWIELKDCESIKPSGLPIGQNTDEDIDHLYAGDEYTFEEAPEIRYFRIAVTETWDGAGYINASQITFWGNITN</sequence>
<dbReference type="Gene3D" id="2.60.120.260">
    <property type="entry name" value="Galactose-binding domain-like"/>
    <property type="match status" value="1"/>
</dbReference>
<dbReference type="InterPro" id="IPR032527">
    <property type="entry name" value="DUF4959"/>
</dbReference>
<dbReference type="Pfam" id="PF16391">
    <property type="entry name" value="DUF5000"/>
    <property type="match status" value="1"/>
</dbReference>
<organism evidence="4 5">
    <name type="scientific">Arenibacter aquaticus</name>
    <dbReference type="NCBI Taxonomy" id="2489054"/>
    <lineage>
        <taxon>Bacteria</taxon>
        <taxon>Pseudomonadati</taxon>
        <taxon>Bacteroidota</taxon>
        <taxon>Flavobacteriia</taxon>
        <taxon>Flavobacteriales</taxon>
        <taxon>Flavobacteriaceae</taxon>
        <taxon>Arenibacter</taxon>
    </lineage>
</organism>
<dbReference type="Pfam" id="PF17166">
    <property type="entry name" value="DUF5126"/>
    <property type="match status" value="1"/>
</dbReference>
<dbReference type="InterPro" id="IPR032164">
    <property type="entry name" value="DUF5000"/>
</dbReference>
<dbReference type="AlphaFoldDB" id="A0A3S0IKR2"/>
<proteinExistence type="predicted"/>
<feature type="domain" description="DUF4959" evidence="1">
    <location>
        <begin position="17"/>
        <end position="121"/>
    </location>
</feature>
<protein>
    <submittedName>
        <fullName evidence="4">DUF4959 domain-containing protein</fullName>
    </submittedName>
</protein>
<comment type="caution">
    <text evidence="4">The sequence shown here is derived from an EMBL/GenBank/DDBJ whole genome shotgun (WGS) entry which is preliminary data.</text>
</comment>